<sequence length="102" mass="11209">MLLVKGKFLKTHGLTNLAYSFEVPIDLPHDQITLFSPGIICLVEIPNLEFVSAIKVDTGSLLSCQKKSDSPDSPVGKILWVLSADNSDQIIQDLANEQQKTK</sequence>
<keyword evidence="2" id="KW-1185">Reference proteome</keyword>
<accession>A0ABZ0Q2C4</accession>
<dbReference type="Proteomes" id="UP001302696">
    <property type="component" value="Chromosome"/>
</dbReference>
<evidence type="ECO:0000313" key="1">
    <source>
        <dbReference type="EMBL" id="WPC21101.1"/>
    </source>
</evidence>
<evidence type="ECO:0000313" key="2">
    <source>
        <dbReference type="Proteomes" id="UP001302696"/>
    </source>
</evidence>
<protein>
    <submittedName>
        <fullName evidence="1">Uncharacterized protein</fullName>
    </submittedName>
</protein>
<dbReference type="RefSeq" id="WP_323707391.1">
    <property type="nucleotide sequence ID" value="NZ_CP104774.1"/>
</dbReference>
<reference evidence="2" key="1">
    <citation type="submission" date="2024-06" db="EMBL/GenBank/DDBJ databases">
        <authorList>
            <person name="Chang H.C."/>
            <person name="Mun S.Y."/>
        </authorList>
    </citation>
    <scope>NUCLEOTIDE SEQUENCE [LARGE SCALE GENOMIC DNA]</scope>
    <source>
        <strain evidence="2">KT1</strain>
    </source>
</reference>
<name>A0ABZ0Q2C4_9LACO</name>
<proteinExistence type="predicted"/>
<gene>
    <name evidence="1" type="ORF">N6G96_07335</name>
</gene>
<organism evidence="1 2">
    <name type="scientific">Pediococcus inopinatus</name>
    <dbReference type="NCBI Taxonomy" id="114090"/>
    <lineage>
        <taxon>Bacteria</taxon>
        <taxon>Bacillati</taxon>
        <taxon>Bacillota</taxon>
        <taxon>Bacilli</taxon>
        <taxon>Lactobacillales</taxon>
        <taxon>Lactobacillaceae</taxon>
        <taxon>Pediococcus</taxon>
    </lineage>
</organism>
<dbReference type="EMBL" id="CP104778">
    <property type="protein sequence ID" value="WPC21101.1"/>
    <property type="molecule type" value="Genomic_DNA"/>
</dbReference>